<name>A0A066VWQ2_TILAU</name>
<dbReference type="EMBL" id="JMSN01000039">
    <property type="protein sequence ID" value="KDN45881.1"/>
    <property type="molecule type" value="Genomic_DNA"/>
</dbReference>
<sequence length="202" mass="21788">MEGVDTALPFEERKKSMDKSQAGAECPLVPDSQQSRPSNCPSRAPTAPARLHSSNANNGGPKRRLTADEKVFWSAGTLDQNLPYARSLSASSTRSEACSLFSRSMPVPASPTPPGNQLANSQTAFCVDRIEPVDGATMQVAALRSRAAAIIQEATSFHMDCLALLARLSERNAWLEARNAELQTTNAFEAQAKSQQQQSQIL</sequence>
<dbReference type="Proteomes" id="UP000027361">
    <property type="component" value="Unassembled WGS sequence"/>
</dbReference>
<gene>
    <name evidence="2" type="ORF">K437DRAFT_113068</name>
</gene>
<accession>A0A066VWQ2</accession>
<comment type="caution">
    <text evidence="2">The sequence shown here is derived from an EMBL/GenBank/DDBJ whole genome shotgun (WGS) entry which is preliminary data.</text>
</comment>
<evidence type="ECO:0000313" key="3">
    <source>
        <dbReference type="Proteomes" id="UP000027361"/>
    </source>
</evidence>
<dbReference type="RefSeq" id="XP_013243319.1">
    <property type="nucleotide sequence ID" value="XM_013387865.1"/>
</dbReference>
<dbReference type="AlphaFoldDB" id="A0A066VWQ2"/>
<evidence type="ECO:0000256" key="1">
    <source>
        <dbReference type="SAM" id="MobiDB-lite"/>
    </source>
</evidence>
<organism evidence="2 3">
    <name type="scientific">Tilletiaria anomala (strain ATCC 24038 / CBS 436.72 / UBC 951)</name>
    <dbReference type="NCBI Taxonomy" id="1037660"/>
    <lineage>
        <taxon>Eukaryota</taxon>
        <taxon>Fungi</taxon>
        <taxon>Dikarya</taxon>
        <taxon>Basidiomycota</taxon>
        <taxon>Ustilaginomycotina</taxon>
        <taxon>Exobasidiomycetes</taxon>
        <taxon>Georgefischeriales</taxon>
        <taxon>Tilletiariaceae</taxon>
        <taxon>Tilletiaria</taxon>
    </lineage>
</organism>
<evidence type="ECO:0000313" key="2">
    <source>
        <dbReference type="EMBL" id="KDN45881.1"/>
    </source>
</evidence>
<proteinExistence type="predicted"/>
<reference evidence="2 3" key="1">
    <citation type="submission" date="2014-05" db="EMBL/GenBank/DDBJ databases">
        <title>Draft genome sequence of a rare smut relative, Tilletiaria anomala UBC 951.</title>
        <authorList>
            <consortium name="DOE Joint Genome Institute"/>
            <person name="Toome M."/>
            <person name="Kuo A."/>
            <person name="Henrissat B."/>
            <person name="Lipzen A."/>
            <person name="Tritt A."/>
            <person name="Yoshinaga Y."/>
            <person name="Zane M."/>
            <person name="Barry K."/>
            <person name="Grigoriev I.V."/>
            <person name="Spatafora J.W."/>
            <person name="Aimea M.C."/>
        </authorList>
    </citation>
    <scope>NUCLEOTIDE SEQUENCE [LARGE SCALE GENOMIC DNA]</scope>
    <source>
        <strain evidence="2 3">UBC 951</strain>
    </source>
</reference>
<dbReference type="InParanoid" id="A0A066VWQ2"/>
<dbReference type="HOGENOM" id="CLU_1355497_0_0_1"/>
<keyword evidence="3" id="KW-1185">Reference proteome</keyword>
<feature type="compositionally biased region" description="Polar residues" evidence="1">
    <location>
        <begin position="31"/>
        <end position="41"/>
    </location>
</feature>
<feature type="region of interest" description="Disordered" evidence="1">
    <location>
        <begin position="1"/>
        <end position="64"/>
    </location>
</feature>
<protein>
    <submittedName>
        <fullName evidence="2">Uncharacterized protein</fullName>
    </submittedName>
</protein>
<dbReference type="GeneID" id="25261316"/>